<reference evidence="2" key="1">
    <citation type="journal article" date="2008" name="Fungal Genet. Biol.">
        <title>The evolution of transposon repeat-induced point mutation in the genome of Colletotrichum cereale: reconciling sex, recombination and homoplasy in an ''asexual" pathogen.</title>
        <authorList>
            <person name="Crouch J.A."/>
            <person name="Glasheen B.M."/>
            <person name="Giunta M.A."/>
            <person name="Clarke B.B."/>
            <person name="Hillman B.I."/>
        </authorList>
    </citation>
    <scope>NUCLEOTIDE SEQUENCE</scope>
    <source>
        <strain evidence="2">KS-20B-DGU</strain>
    </source>
</reference>
<feature type="non-terminal residue" evidence="2">
    <location>
        <position position="201"/>
    </location>
</feature>
<evidence type="ECO:0000256" key="1">
    <source>
        <dbReference type="SAM" id="MobiDB-lite"/>
    </source>
</evidence>
<protein>
    <submittedName>
        <fullName evidence="2">Uncharacterized protein</fullName>
    </submittedName>
</protein>
<organism evidence="2">
    <name type="scientific">Colletotrichum cereale</name>
    <dbReference type="NCBI Taxonomy" id="343994"/>
    <lineage>
        <taxon>Eukaryota</taxon>
        <taxon>Fungi</taxon>
        <taxon>Dikarya</taxon>
        <taxon>Ascomycota</taxon>
        <taxon>Pezizomycotina</taxon>
        <taxon>Sordariomycetes</taxon>
        <taxon>Hypocreomycetidae</taxon>
        <taxon>Glomerellales</taxon>
        <taxon>Glomerellaceae</taxon>
        <taxon>Colletotrichum</taxon>
        <taxon>Colletotrichum graminicola species complex</taxon>
    </lineage>
</organism>
<feature type="region of interest" description="Disordered" evidence="1">
    <location>
        <begin position="164"/>
        <end position="201"/>
    </location>
</feature>
<sequence>AGFRVLGPRGASLAAGGRRLLWRRRRRPLRAGVQIALRSRRRHLRHLGLELRWVVRLFLPRRVSQLSLFVKSLTMCFHGKERLTGDIVMGVDRICISIIEGCPSLEQGKTTPVYKLLFRRASRAETTQTSPVAARCSHGARAVSAPPLTPFPLNDVDDLRAAEGHSAGKNSARRPFSMAPLPSRPMKRDGSFKQMGISPHR</sequence>
<proteinExistence type="evidence at transcript level"/>
<name>A6MAK8_9PEZI</name>
<feature type="non-terminal residue" evidence="2">
    <location>
        <position position="1"/>
    </location>
</feature>
<dbReference type="AlphaFoldDB" id="A6MAK8"/>
<accession>A6MAK8</accession>
<evidence type="ECO:0000313" key="2">
    <source>
        <dbReference type="EMBL" id="ABR20269.1"/>
    </source>
</evidence>
<dbReference type="EMBL" id="DQ663099">
    <property type="protein sequence ID" value="ABR20269.1"/>
    <property type="molecule type" value="mRNA"/>
</dbReference>